<dbReference type="STRING" id="200991.AUC31_08930"/>
<name>A0A0U2XRV4_9BACL</name>
<reference evidence="1" key="1">
    <citation type="submission" date="2016-01" db="EMBL/GenBank/DDBJ databases">
        <title>Complete genome of Planococcus rifietoensis type strain M8.</title>
        <authorList>
            <person name="See-Too W.S."/>
        </authorList>
    </citation>
    <scope>NUCLEOTIDE SEQUENCE [LARGE SCALE GENOMIC DNA]</scope>
    <source>
        <strain evidence="1">M8</strain>
    </source>
</reference>
<dbReference type="OrthoDB" id="2389786at2"/>
<dbReference type="InterPro" id="IPR021866">
    <property type="entry name" value="SpoIIAA-like"/>
</dbReference>
<evidence type="ECO:0000313" key="2">
    <source>
        <dbReference type="Proteomes" id="UP000067683"/>
    </source>
</evidence>
<dbReference type="InterPro" id="IPR036513">
    <property type="entry name" value="STAS_dom_sf"/>
</dbReference>
<sequence>MLSFFTSKDEQTFAIEVEGKVTKDDLKKFDNVVFEKFRNDQKFNVYAVIGDIDTPTAGAMFEELAIDAKRWSQYNKLAVVSEKDWLDKVSGALDKLPGVQAKHFPMDQMEAAWDWIKER</sequence>
<dbReference type="Gene3D" id="3.40.50.10600">
    <property type="entry name" value="SpoIIaa-like domains"/>
    <property type="match status" value="1"/>
</dbReference>
<dbReference type="KEGG" id="prt:AUC31_08930"/>
<accession>A0A0U2XRV4</accession>
<dbReference type="EMBL" id="CP013659">
    <property type="protein sequence ID" value="ALS75336.1"/>
    <property type="molecule type" value="Genomic_DNA"/>
</dbReference>
<dbReference type="AlphaFoldDB" id="A0A0U2XRV4"/>
<protein>
    <recommendedName>
        <fullName evidence="3">STAS/SEC14 domain-containing protein</fullName>
    </recommendedName>
</protein>
<dbReference type="SUPFAM" id="SSF52091">
    <property type="entry name" value="SpoIIaa-like"/>
    <property type="match status" value="1"/>
</dbReference>
<proteinExistence type="predicted"/>
<dbReference type="Pfam" id="PF11964">
    <property type="entry name" value="SpoIIAA-like"/>
    <property type="match status" value="1"/>
</dbReference>
<keyword evidence="2" id="KW-1185">Reference proteome</keyword>
<dbReference type="RefSeq" id="WP_058382043.1">
    <property type="nucleotide sequence ID" value="NZ_CP013659.2"/>
</dbReference>
<evidence type="ECO:0000313" key="1">
    <source>
        <dbReference type="EMBL" id="ALS75336.1"/>
    </source>
</evidence>
<dbReference type="Proteomes" id="UP000067683">
    <property type="component" value="Chromosome"/>
</dbReference>
<gene>
    <name evidence="1" type="ORF">AUC31_08930</name>
</gene>
<dbReference type="InterPro" id="IPR038396">
    <property type="entry name" value="SpoIIAA-like_sf"/>
</dbReference>
<evidence type="ECO:0008006" key="3">
    <source>
        <dbReference type="Google" id="ProtNLM"/>
    </source>
</evidence>
<organism evidence="1 2">
    <name type="scientific">Planococcus rifietoensis</name>
    <dbReference type="NCBI Taxonomy" id="200991"/>
    <lineage>
        <taxon>Bacteria</taxon>
        <taxon>Bacillati</taxon>
        <taxon>Bacillota</taxon>
        <taxon>Bacilli</taxon>
        <taxon>Bacillales</taxon>
        <taxon>Caryophanaceae</taxon>
        <taxon>Planococcus</taxon>
    </lineage>
</organism>